<dbReference type="AlphaFoldDB" id="A0A081BVK5"/>
<proteinExistence type="predicted"/>
<name>A0A081BVK5_VECG1</name>
<protein>
    <recommendedName>
        <fullName evidence="3">HEPN domain-containing protein</fullName>
    </recommendedName>
</protein>
<dbReference type="STRING" id="1499967.U27_03322"/>
<evidence type="ECO:0000313" key="1">
    <source>
        <dbReference type="EMBL" id="GAK56360.1"/>
    </source>
</evidence>
<organism evidence="1 2">
    <name type="scientific">Vecturithrix granuli</name>
    <dbReference type="NCBI Taxonomy" id="1499967"/>
    <lineage>
        <taxon>Bacteria</taxon>
        <taxon>Candidatus Moduliflexota</taxon>
        <taxon>Candidatus Vecturitrichia</taxon>
        <taxon>Candidatus Vecturitrichales</taxon>
        <taxon>Candidatus Vecturitrichaceae</taxon>
        <taxon>Candidatus Vecturithrix</taxon>
    </lineage>
</organism>
<gene>
    <name evidence="1" type="ORF">U27_03322</name>
</gene>
<dbReference type="Proteomes" id="UP000030661">
    <property type="component" value="Unassembled WGS sequence"/>
</dbReference>
<evidence type="ECO:0000313" key="2">
    <source>
        <dbReference type="Proteomes" id="UP000030661"/>
    </source>
</evidence>
<keyword evidence="2" id="KW-1185">Reference proteome</keyword>
<evidence type="ECO:0008006" key="3">
    <source>
        <dbReference type="Google" id="ProtNLM"/>
    </source>
</evidence>
<dbReference type="EMBL" id="DF820464">
    <property type="protein sequence ID" value="GAK56360.1"/>
    <property type="molecule type" value="Genomic_DNA"/>
</dbReference>
<sequence length="64" mass="7587">MLQHRLEWAKHYLADAQALCHQKRFNSAVSRTYYASYQAMWAALGEAKDGKIWRHLAIIKHFVR</sequence>
<accession>A0A081BVK5</accession>
<dbReference type="HOGENOM" id="CLU_2858595_0_0_0"/>
<reference evidence="1 2" key="1">
    <citation type="journal article" date="2015" name="PeerJ">
        <title>First genomic representation of candidate bacterial phylum KSB3 points to enhanced environmental sensing as a trigger of wastewater bulking.</title>
        <authorList>
            <person name="Sekiguchi Y."/>
            <person name="Ohashi A."/>
            <person name="Parks D.H."/>
            <person name="Yamauchi T."/>
            <person name="Tyson G.W."/>
            <person name="Hugenholtz P."/>
        </authorList>
    </citation>
    <scope>NUCLEOTIDE SEQUENCE [LARGE SCALE GENOMIC DNA]</scope>
</reference>
<dbReference type="Gene3D" id="1.20.120.330">
    <property type="entry name" value="Nucleotidyltransferases domain 2"/>
    <property type="match status" value="1"/>
</dbReference>